<comment type="caution">
    <text evidence="1">The sequence shown here is derived from an EMBL/GenBank/DDBJ whole genome shotgun (WGS) entry which is preliminary data.</text>
</comment>
<dbReference type="RefSeq" id="WP_301638026.1">
    <property type="nucleotide sequence ID" value="NZ_JADYTN010000011.1"/>
</dbReference>
<dbReference type="EMBL" id="JADYTN010000011">
    <property type="protein sequence ID" value="MCF2563752.1"/>
    <property type="molecule type" value="Genomic_DNA"/>
</dbReference>
<keyword evidence="2" id="KW-1185">Reference proteome</keyword>
<sequence>MADLSLFSKTLNKKERIQYIIDQQYSYIKSYISKWFSVVEVTREVLDYEEKVSLNYGAITKDDVIEWSYFTKTPYVTRLERVFREKVVTETKYRDDISIDYHSYTENDFWKQYSAPRWLSFMIDMLSEQRQSTRSEYISDNGVRKLRTYEYKFDGYGNWIECKVFVDGKPECLAIRKYKYI</sequence>
<name>A0ABS9CF88_9BACT</name>
<reference evidence="1 2" key="1">
    <citation type="submission" date="2020-12" db="EMBL/GenBank/DDBJ databases">
        <title>Whole genome sequences of gut porcine anaerobes.</title>
        <authorList>
            <person name="Kubasova T."/>
            <person name="Jahodarova E."/>
            <person name="Rychlik I."/>
        </authorList>
    </citation>
    <scope>NUCLEOTIDE SEQUENCE [LARGE SCALE GENOMIC DNA]</scope>
    <source>
        <strain evidence="1 2">An925</strain>
    </source>
</reference>
<evidence type="ECO:0000313" key="2">
    <source>
        <dbReference type="Proteomes" id="UP001200470"/>
    </source>
</evidence>
<dbReference type="Proteomes" id="UP001200470">
    <property type="component" value="Unassembled WGS sequence"/>
</dbReference>
<evidence type="ECO:0000313" key="1">
    <source>
        <dbReference type="EMBL" id="MCF2563752.1"/>
    </source>
</evidence>
<organism evidence="1 2">
    <name type="scientific">Xylanibacter brevis</name>
    <dbReference type="NCBI Taxonomy" id="83231"/>
    <lineage>
        <taxon>Bacteria</taxon>
        <taxon>Pseudomonadati</taxon>
        <taxon>Bacteroidota</taxon>
        <taxon>Bacteroidia</taxon>
        <taxon>Bacteroidales</taxon>
        <taxon>Prevotellaceae</taxon>
        <taxon>Xylanibacter</taxon>
    </lineage>
</organism>
<gene>
    <name evidence="1" type="ORF">I6E12_06465</name>
</gene>
<accession>A0ABS9CF88</accession>
<protein>
    <submittedName>
        <fullName evidence="1">Uncharacterized protein</fullName>
    </submittedName>
</protein>
<proteinExistence type="predicted"/>